<comment type="caution">
    <text evidence="1">The sequence shown here is derived from an EMBL/GenBank/DDBJ whole genome shotgun (WGS) entry which is preliminary data.</text>
</comment>
<name>A0AAN9JPL9_CLITE</name>
<dbReference type="AlphaFoldDB" id="A0AAN9JPL9"/>
<gene>
    <name evidence="1" type="ORF">RJT34_14021</name>
</gene>
<organism evidence="1 2">
    <name type="scientific">Clitoria ternatea</name>
    <name type="common">Butterfly pea</name>
    <dbReference type="NCBI Taxonomy" id="43366"/>
    <lineage>
        <taxon>Eukaryota</taxon>
        <taxon>Viridiplantae</taxon>
        <taxon>Streptophyta</taxon>
        <taxon>Embryophyta</taxon>
        <taxon>Tracheophyta</taxon>
        <taxon>Spermatophyta</taxon>
        <taxon>Magnoliopsida</taxon>
        <taxon>eudicotyledons</taxon>
        <taxon>Gunneridae</taxon>
        <taxon>Pentapetalae</taxon>
        <taxon>rosids</taxon>
        <taxon>fabids</taxon>
        <taxon>Fabales</taxon>
        <taxon>Fabaceae</taxon>
        <taxon>Papilionoideae</taxon>
        <taxon>50 kb inversion clade</taxon>
        <taxon>NPAAA clade</taxon>
        <taxon>indigoferoid/millettioid clade</taxon>
        <taxon>Phaseoleae</taxon>
        <taxon>Clitoria</taxon>
    </lineage>
</organism>
<evidence type="ECO:0000313" key="1">
    <source>
        <dbReference type="EMBL" id="KAK7303120.1"/>
    </source>
</evidence>
<protein>
    <submittedName>
        <fullName evidence="1">Uncharacterized protein</fullName>
    </submittedName>
</protein>
<evidence type="ECO:0000313" key="2">
    <source>
        <dbReference type="Proteomes" id="UP001359559"/>
    </source>
</evidence>
<proteinExistence type="predicted"/>
<reference evidence="1 2" key="1">
    <citation type="submission" date="2024-01" db="EMBL/GenBank/DDBJ databases">
        <title>The genomes of 5 underutilized Papilionoideae crops provide insights into root nodulation and disease resistance.</title>
        <authorList>
            <person name="Yuan L."/>
        </authorList>
    </citation>
    <scope>NUCLEOTIDE SEQUENCE [LARGE SCALE GENOMIC DNA]</scope>
    <source>
        <strain evidence="1">LY-2023</strain>
        <tissue evidence="1">Leaf</tissue>
    </source>
</reference>
<dbReference type="EMBL" id="JAYKXN010000003">
    <property type="protein sequence ID" value="KAK7303120.1"/>
    <property type="molecule type" value="Genomic_DNA"/>
</dbReference>
<accession>A0AAN9JPL9</accession>
<dbReference type="Proteomes" id="UP001359559">
    <property type="component" value="Unassembled WGS sequence"/>
</dbReference>
<sequence length="234" mass="25753">MFECHAIFRLFFSASENVKNVTEENCRTPSVSACSVPSFSSPLPTHHRSLQTATHSLHQDPHSLLKQDPIEICTSLWVKTFSSPKTTSFPNLTGFLSNFDLWRLAYQRSCAHATGTFPPRNAVHTNVLKTFSTFVTPLFAAVSFRTTRPTPSFAPPTTPPFRSLSPNANFVPFSIPSGRSGGSLDGPRTGFRGPVLPQVAHVSTRSKRPHCGSNHSEQLRGLPVVSERGFGRNF</sequence>
<keyword evidence="2" id="KW-1185">Reference proteome</keyword>